<gene>
    <name evidence="4" type="ORF">LAFE_0F02608G</name>
</gene>
<dbReference type="PROSITE" id="PS00914">
    <property type="entry name" value="SYNTAXIN"/>
    <property type="match status" value="1"/>
</dbReference>
<keyword evidence="2" id="KW-0812">Transmembrane</keyword>
<evidence type="ECO:0000259" key="3">
    <source>
        <dbReference type="PROSITE" id="PS50192"/>
    </source>
</evidence>
<dbReference type="OMA" id="SSTLMCW"/>
<evidence type="ECO:0000256" key="2">
    <source>
        <dbReference type="SAM" id="Phobius"/>
    </source>
</evidence>
<keyword evidence="5" id="KW-1185">Reference proteome</keyword>
<sequence length="275" mass="31220">MNQYRDDLGESQHFTDNPQFEEWSDAITKNLFDVNGHLSTLQQFIKTLQSNLKQGNNRSKMIANIDKKSVLHIEKISGALKVVNDLVHKMNSIEETALNKAQLISREKLIRDVKYSVQEFQSAQTEFARISKNMNEEARAALEEDINHGGDVSTNAPSVGAPDQQIVIEREAINNEEFAYQQNLIRQRDEEISNIESGITELNEIFHDLGTIVQQQGHLVDNIESNIYSVVNSTQSAARELGKAMASQRSSSKWCLYMLIILAFFLLMMLLIVFT</sequence>
<dbReference type="EMBL" id="LT598490">
    <property type="protein sequence ID" value="SCW02264.1"/>
    <property type="molecule type" value="Genomic_DNA"/>
</dbReference>
<dbReference type="Pfam" id="PF05739">
    <property type="entry name" value="SNARE"/>
    <property type="match status" value="1"/>
</dbReference>
<evidence type="ECO:0000313" key="4">
    <source>
        <dbReference type="EMBL" id="SCW02264.1"/>
    </source>
</evidence>
<evidence type="ECO:0000256" key="1">
    <source>
        <dbReference type="ARBA" id="ARBA00009063"/>
    </source>
</evidence>
<dbReference type="OrthoDB" id="364348at2759"/>
<dbReference type="InterPro" id="IPR006011">
    <property type="entry name" value="Syntaxin_N"/>
</dbReference>
<dbReference type="Pfam" id="PF14523">
    <property type="entry name" value="Syntaxin_2"/>
    <property type="match status" value="1"/>
</dbReference>
<dbReference type="Gene3D" id="1.20.5.110">
    <property type="match status" value="1"/>
</dbReference>
<keyword evidence="2" id="KW-1133">Transmembrane helix</keyword>
<dbReference type="SMART" id="SM00397">
    <property type="entry name" value="t_SNARE"/>
    <property type="match status" value="1"/>
</dbReference>
<dbReference type="GO" id="GO:0031201">
    <property type="term" value="C:SNARE complex"/>
    <property type="evidence" value="ECO:0007669"/>
    <property type="project" value="TreeGrafter"/>
</dbReference>
<dbReference type="PROSITE" id="PS50192">
    <property type="entry name" value="T_SNARE"/>
    <property type="match status" value="1"/>
</dbReference>
<dbReference type="GO" id="GO:0006906">
    <property type="term" value="P:vesicle fusion"/>
    <property type="evidence" value="ECO:0007669"/>
    <property type="project" value="TreeGrafter"/>
</dbReference>
<dbReference type="PANTHER" id="PTHR19957">
    <property type="entry name" value="SYNTAXIN"/>
    <property type="match status" value="1"/>
</dbReference>
<dbReference type="GO" id="GO:0012505">
    <property type="term" value="C:endomembrane system"/>
    <property type="evidence" value="ECO:0007669"/>
    <property type="project" value="TreeGrafter"/>
</dbReference>
<dbReference type="GO" id="GO:0048278">
    <property type="term" value="P:vesicle docking"/>
    <property type="evidence" value="ECO:0007669"/>
    <property type="project" value="TreeGrafter"/>
</dbReference>
<dbReference type="GO" id="GO:0005484">
    <property type="term" value="F:SNAP receptor activity"/>
    <property type="evidence" value="ECO:0007669"/>
    <property type="project" value="InterPro"/>
</dbReference>
<evidence type="ECO:0000313" key="5">
    <source>
        <dbReference type="Proteomes" id="UP000190831"/>
    </source>
</evidence>
<dbReference type="GO" id="GO:0006886">
    <property type="term" value="P:intracellular protein transport"/>
    <property type="evidence" value="ECO:0007669"/>
    <property type="project" value="InterPro"/>
</dbReference>
<dbReference type="InterPro" id="IPR000727">
    <property type="entry name" value="T_SNARE_dom"/>
</dbReference>
<dbReference type="GO" id="GO:0006896">
    <property type="term" value="P:Golgi to vacuole transport"/>
    <property type="evidence" value="ECO:0007669"/>
    <property type="project" value="TreeGrafter"/>
</dbReference>
<dbReference type="Proteomes" id="UP000190831">
    <property type="component" value="Chromosome F"/>
</dbReference>
<name>A0A1G4MET5_LACFM</name>
<dbReference type="InterPro" id="IPR045242">
    <property type="entry name" value="Syntaxin"/>
</dbReference>
<protein>
    <submittedName>
        <fullName evidence="4">LAFE_0F02608g1_1</fullName>
    </submittedName>
</protein>
<feature type="domain" description="T-SNARE coiled-coil homology" evidence="3">
    <location>
        <begin position="182"/>
        <end position="244"/>
    </location>
</feature>
<reference evidence="5" key="1">
    <citation type="submission" date="2016-03" db="EMBL/GenBank/DDBJ databases">
        <authorList>
            <person name="Devillers H."/>
        </authorList>
    </citation>
    <scope>NUCLEOTIDE SEQUENCE [LARGE SCALE GENOMIC DNA]</scope>
</reference>
<organism evidence="4 5">
    <name type="scientific">Lachancea fermentati</name>
    <name type="common">Zygosaccharomyces fermentati</name>
    <dbReference type="NCBI Taxonomy" id="4955"/>
    <lineage>
        <taxon>Eukaryota</taxon>
        <taxon>Fungi</taxon>
        <taxon>Dikarya</taxon>
        <taxon>Ascomycota</taxon>
        <taxon>Saccharomycotina</taxon>
        <taxon>Saccharomycetes</taxon>
        <taxon>Saccharomycetales</taxon>
        <taxon>Saccharomycetaceae</taxon>
        <taxon>Lachancea</taxon>
    </lineage>
</organism>
<accession>A0A1G4MET5</accession>
<dbReference type="AlphaFoldDB" id="A0A1G4MET5"/>
<dbReference type="InterPro" id="IPR006012">
    <property type="entry name" value="Syntaxin/epimorphin_CS"/>
</dbReference>
<dbReference type="Gene3D" id="1.20.58.70">
    <property type="match status" value="1"/>
</dbReference>
<dbReference type="PANTHER" id="PTHR19957:SF38">
    <property type="entry name" value="LD27581P"/>
    <property type="match status" value="1"/>
</dbReference>
<proteinExistence type="inferred from homology"/>
<feature type="transmembrane region" description="Helical" evidence="2">
    <location>
        <begin position="254"/>
        <end position="274"/>
    </location>
</feature>
<dbReference type="STRING" id="4955.A0A1G4MET5"/>
<comment type="similarity">
    <text evidence="1">Belongs to the syntaxin family.</text>
</comment>
<dbReference type="FunFam" id="1.20.5.110:FF:000059">
    <property type="entry name" value="Related to syntaxin 12"/>
    <property type="match status" value="1"/>
</dbReference>
<keyword evidence="2" id="KW-0472">Membrane</keyword>
<dbReference type="GO" id="GO:0000149">
    <property type="term" value="F:SNARE binding"/>
    <property type="evidence" value="ECO:0007669"/>
    <property type="project" value="TreeGrafter"/>
</dbReference>
<dbReference type="InterPro" id="IPR010989">
    <property type="entry name" value="SNARE"/>
</dbReference>
<dbReference type="SUPFAM" id="SSF47661">
    <property type="entry name" value="t-snare proteins"/>
    <property type="match status" value="1"/>
</dbReference>
<dbReference type="CDD" id="cd15840">
    <property type="entry name" value="SNARE_Qa"/>
    <property type="match status" value="1"/>
</dbReference>